<comment type="caution">
    <text evidence="2">The sequence shown here is derived from an EMBL/GenBank/DDBJ whole genome shotgun (WGS) entry which is preliminary data.</text>
</comment>
<reference evidence="3" key="1">
    <citation type="journal article" date="2019" name="Int. J. Syst. Evol. Microbiol.">
        <title>The Global Catalogue of Microorganisms (GCM) 10K type strain sequencing project: providing services to taxonomists for standard genome sequencing and annotation.</title>
        <authorList>
            <consortium name="The Broad Institute Genomics Platform"/>
            <consortium name="The Broad Institute Genome Sequencing Center for Infectious Disease"/>
            <person name="Wu L."/>
            <person name="Ma J."/>
        </authorList>
    </citation>
    <scope>NUCLEOTIDE SEQUENCE [LARGE SCALE GENOMIC DNA]</scope>
    <source>
        <strain evidence="3">CCUG 46385</strain>
    </source>
</reference>
<accession>A0ABV9QPB3</accession>
<keyword evidence="1" id="KW-0472">Membrane</keyword>
<dbReference type="RefSeq" id="WP_379789458.1">
    <property type="nucleotide sequence ID" value="NZ_JBHSHL010000070.1"/>
</dbReference>
<keyword evidence="3" id="KW-1185">Reference proteome</keyword>
<sequence>MDFNSFFNLIISIVVGYIGYTLKERDGRIEKQFANMKTTIDKMSDSLKASETNMYRCFVTKDEHSRDMNALERKIDDIKDLLMDI</sequence>
<protein>
    <submittedName>
        <fullName evidence="2">Uncharacterized protein</fullName>
    </submittedName>
</protein>
<dbReference type="EMBL" id="JBHSHL010000070">
    <property type="protein sequence ID" value="MFC4805758.1"/>
    <property type="molecule type" value="Genomic_DNA"/>
</dbReference>
<feature type="non-terminal residue" evidence="2">
    <location>
        <position position="85"/>
    </location>
</feature>
<evidence type="ECO:0000313" key="3">
    <source>
        <dbReference type="Proteomes" id="UP001595916"/>
    </source>
</evidence>
<evidence type="ECO:0000313" key="2">
    <source>
        <dbReference type="EMBL" id="MFC4805758.1"/>
    </source>
</evidence>
<name>A0ABV9QPB3_9FIRM</name>
<proteinExistence type="predicted"/>
<dbReference type="Proteomes" id="UP001595916">
    <property type="component" value="Unassembled WGS sequence"/>
</dbReference>
<gene>
    <name evidence="2" type="ORF">ACFO4R_11960</name>
</gene>
<keyword evidence="1" id="KW-0812">Transmembrane</keyword>
<evidence type="ECO:0000256" key="1">
    <source>
        <dbReference type="SAM" id="Phobius"/>
    </source>
</evidence>
<organism evidence="2 3">
    <name type="scientific">Filifactor villosus</name>
    <dbReference type="NCBI Taxonomy" id="29374"/>
    <lineage>
        <taxon>Bacteria</taxon>
        <taxon>Bacillati</taxon>
        <taxon>Bacillota</taxon>
        <taxon>Clostridia</taxon>
        <taxon>Peptostreptococcales</taxon>
        <taxon>Filifactoraceae</taxon>
        <taxon>Filifactor</taxon>
    </lineage>
</organism>
<keyword evidence="1" id="KW-1133">Transmembrane helix</keyword>
<feature type="transmembrane region" description="Helical" evidence="1">
    <location>
        <begin position="6"/>
        <end position="22"/>
    </location>
</feature>